<dbReference type="Proteomes" id="UP000076842">
    <property type="component" value="Unassembled WGS sequence"/>
</dbReference>
<sequence length="190" mass="21308">MLNSLDPSLPVPHVLDCITLRTHIRRYFNCGPTGLEEENVILLMTRLPGSPLGSRLAKFSDAQVTRLTNQIASVFDKLKELQPPNGSICGVDGQPCVSYLMSFNAFGPFESLAAFNAWMLERARCRIDLKERALPARLDHAKTRFVHGDLNPRNILADDEGNLTGVIDWECAGYMPEHWDPAYVRPAHTY</sequence>
<dbReference type="OrthoDB" id="5404599at2759"/>
<name>A0A165EGL9_9BASI</name>
<dbReference type="PANTHER" id="PTHR21310:SF58">
    <property type="entry name" value="AMINOGLYCOSIDE PHOSPHOTRANSFERASE DOMAIN-CONTAINING PROTEIN"/>
    <property type="match status" value="1"/>
</dbReference>
<evidence type="ECO:0000313" key="3">
    <source>
        <dbReference type="Proteomes" id="UP000076842"/>
    </source>
</evidence>
<dbReference type="Pfam" id="PF01636">
    <property type="entry name" value="APH"/>
    <property type="match status" value="1"/>
</dbReference>
<protein>
    <submittedName>
        <fullName evidence="2">Kinase-like protein</fullName>
    </submittedName>
</protein>
<dbReference type="InParanoid" id="A0A165EGL9"/>
<dbReference type="Gene3D" id="3.90.1200.10">
    <property type="match status" value="1"/>
</dbReference>
<keyword evidence="2" id="KW-0808">Transferase</keyword>
<dbReference type="AlphaFoldDB" id="A0A165EGL9"/>
<accession>A0A165EGL9</accession>
<keyword evidence="3" id="KW-1185">Reference proteome</keyword>
<reference evidence="2 3" key="1">
    <citation type="journal article" date="2016" name="Mol. Biol. Evol.">
        <title>Comparative Genomics of Early-Diverging Mushroom-Forming Fungi Provides Insights into the Origins of Lignocellulose Decay Capabilities.</title>
        <authorList>
            <person name="Nagy L.G."/>
            <person name="Riley R."/>
            <person name="Tritt A."/>
            <person name="Adam C."/>
            <person name="Daum C."/>
            <person name="Floudas D."/>
            <person name="Sun H."/>
            <person name="Yadav J.S."/>
            <person name="Pangilinan J."/>
            <person name="Larsson K.H."/>
            <person name="Matsuura K."/>
            <person name="Barry K."/>
            <person name="Labutti K."/>
            <person name="Kuo R."/>
            <person name="Ohm R.A."/>
            <person name="Bhattacharya S.S."/>
            <person name="Shirouzu T."/>
            <person name="Yoshinaga Y."/>
            <person name="Martin F.M."/>
            <person name="Grigoriev I.V."/>
            <person name="Hibbett D.S."/>
        </authorList>
    </citation>
    <scope>NUCLEOTIDE SEQUENCE [LARGE SCALE GENOMIC DNA]</scope>
    <source>
        <strain evidence="2 3">HHB12733</strain>
    </source>
</reference>
<organism evidence="2 3">
    <name type="scientific">Calocera cornea HHB12733</name>
    <dbReference type="NCBI Taxonomy" id="1353952"/>
    <lineage>
        <taxon>Eukaryota</taxon>
        <taxon>Fungi</taxon>
        <taxon>Dikarya</taxon>
        <taxon>Basidiomycota</taxon>
        <taxon>Agaricomycotina</taxon>
        <taxon>Dacrymycetes</taxon>
        <taxon>Dacrymycetales</taxon>
        <taxon>Dacrymycetaceae</taxon>
        <taxon>Calocera</taxon>
    </lineage>
</organism>
<dbReference type="PANTHER" id="PTHR21310">
    <property type="entry name" value="AMINOGLYCOSIDE PHOSPHOTRANSFERASE-RELATED-RELATED"/>
    <property type="match status" value="1"/>
</dbReference>
<dbReference type="InterPro" id="IPR051678">
    <property type="entry name" value="AGP_Transferase"/>
</dbReference>
<dbReference type="InterPro" id="IPR002575">
    <property type="entry name" value="Aminoglycoside_PTrfase"/>
</dbReference>
<evidence type="ECO:0000313" key="2">
    <source>
        <dbReference type="EMBL" id="KZT54828.1"/>
    </source>
</evidence>
<dbReference type="STRING" id="1353952.A0A165EGL9"/>
<keyword evidence="2" id="KW-0418">Kinase</keyword>
<proteinExistence type="predicted"/>
<dbReference type="SUPFAM" id="SSF56112">
    <property type="entry name" value="Protein kinase-like (PK-like)"/>
    <property type="match status" value="1"/>
</dbReference>
<dbReference type="InterPro" id="IPR011009">
    <property type="entry name" value="Kinase-like_dom_sf"/>
</dbReference>
<dbReference type="GO" id="GO:0016301">
    <property type="term" value="F:kinase activity"/>
    <property type="evidence" value="ECO:0007669"/>
    <property type="project" value="UniProtKB-KW"/>
</dbReference>
<gene>
    <name evidence="2" type="ORF">CALCODRAFT_438020</name>
</gene>
<feature type="domain" description="Aminoglycoside phosphotransferase" evidence="1">
    <location>
        <begin position="3"/>
        <end position="183"/>
    </location>
</feature>
<evidence type="ECO:0000259" key="1">
    <source>
        <dbReference type="Pfam" id="PF01636"/>
    </source>
</evidence>
<dbReference type="EMBL" id="KV424006">
    <property type="protein sequence ID" value="KZT54828.1"/>
    <property type="molecule type" value="Genomic_DNA"/>
</dbReference>